<dbReference type="PRINTS" id="PR00934">
    <property type="entry name" value="XHISDIPTASE"/>
</dbReference>
<keyword evidence="6" id="KW-0862">Zinc</keyword>
<dbReference type="EMBL" id="LRPM01000071">
    <property type="protein sequence ID" value="KWZ76765.1"/>
    <property type="molecule type" value="Genomic_DNA"/>
</dbReference>
<dbReference type="InterPro" id="IPR002933">
    <property type="entry name" value="Peptidase_M20"/>
</dbReference>
<dbReference type="Pfam" id="PF07687">
    <property type="entry name" value="M20_dimer"/>
    <property type="match status" value="1"/>
</dbReference>
<comment type="catalytic activity">
    <reaction evidence="9">
        <text>Hydrolysis of dipeptides, preferentially hydrophobic dipeptides including prolyl amino acids.</text>
        <dbReference type="EC" id="3.4.13.18"/>
    </reaction>
</comment>
<feature type="domain" description="Peptidase M20 dimerisation" evidence="18">
    <location>
        <begin position="209"/>
        <end position="283"/>
    </location>
</feature>
<accession>A0A133KBD3</accession>
<gene>
    <name evidence="19" type="ORF">HMPREF3200_01718</name>
</gene>
<organism evidence="19 20">
    <name type="scientific">Anaerococcus tetradius</name>
    <dbReference type="NCBI Taxonomy" id="33036"/>
    <lineage>
        <taxon>Bacteria</taxon>
        <taxon>Bacillati</taxon>
        <taxon>Bacillota</taxon>
        <taxon>Tissierellia</taxon>
        <taxon>Tissierellales</taxon>
        <taxon>Peptoniphilaceae</taxon>
        <taxon>Anaerococcus</taxon>
    </lineage>
</organism>
<evidence type="ECO:0000256" key="3">
    <source>
        <dbReference type="ARBA" id="ARBA00022670"/>
    </source>
</evidence>
<evidence type="ECO:0000256" key="8">
    <source>
        <dbReference type="ARBA" id="ARBA00023285"/>
    </source>
</evidence>
<dbReference type="InterPro" id="IPR011650">
    <property type="entry name" value="Peptidase_M20_dimer"/>
</dbReference>
<comment type="caution">
    <text evidence="19">The sequence shown here is derived from an EMBL/GenBank/DDBJ whole genome shotgun (WGS) entry which is preliminary data.</text>
</comment>
<evidence type="ECO:0000256" key="11">
    <source>
        <dbReference type="ARBA" id="ARBA00044252"/>
    </source>
</evidence>
<keyword evidence="8" id="KW-0170">Cobalt</keyword>
<protein>
    <recommendedName>
        <fullName evidence="13">Cytosol non-specific dipeptidase</fullName>
        <ecNumber evidence="10">3.4.13.18</ecNumber>
    </recommendedName>
    <alternativeName>
        <fullName evidence="16">Aminoacyl-histidine dipeptidase</fullName>
    </alternativeName>
    <alternativeName>
        <fullName evidence="15">Beta-alanyl-histidine dipeptidase</fullName>
    </alternativeName>
    <alternativeName>
        <fullName evidence="14">Carnosinase</fullName>
    </alternativeName>
    <alternativeName>
        <fullName evidence="11">Peptidase D</fullName>
    </alternativeName>
    <alternativeName>
        <fullName evidence="17">Xaa-His dipeptidase</fullName>
    </alternativeName>
</protein>
<comment type="cofactor">
    <cofactor evidence="2">
        <name>Zn(2+)</name>
        <dbReference type="ChEBI" id="CHEBI:29105"/>
    </cofactor>
</comment>
<evidence type="ECO:0000256" key="1">
    <source>
        <dbReference type="ARBA" id="ARBA00001941"/>
    </source>
</evidence>
<evidence type="ECO:0000259" key="18">
    <source>
        <dbReference type="Pfam" id="PF07687"/>
    </source>
</evidence>
<evidence type="ECO:0000256" key="16">
    <source>
        <dbReference type="ARBA" id="ARBA00077688"/>
    </source>
</evidence>
<dbReference type="PIRSF" id="PIRSF016599">
    <property type="entry name" value="Xaa-His_dipept"/>
    <property type="match status" value="1"/>
</dbReference>
<evidence type="ECO:0000256" key="10">
    <source>
        <dbReference type="ARBA" id="ARBA00038976"/>
    </source>
</evidence>
<evidence type="ECO:0000256" key="15">
    <source>
        <dbReference type="ARBA" id="ARBA00076004"/>
    </source>
</evidence>
<proteinExistence type="inferred from homology"/>
<keyword evidence="5" id="KW-0378">Hydrolase</keyword>
<evidence type="ECO:0000256" key="2">
    <source>
        <dbReference type="ARBA" id="ARBA00001947"/>
    </source>
</evidence>
<dbReference type="SUPFAM" id="SSF53187">
    <property type="entry name" value="Zn-dependent exopeptidases"/>
    <property type="match status" value="1"/>
</dbReference>
<evidence type="ECO:0000256" key="17">
    <source>
        <dbReference type="ARBA" id="ARBA00078074"/>
    </source>
</evidence>
<dbReference type="FunFam" id="3.40.630.10:FF:000015">
    <property type="entry name" value="Aminoacyl-histidine dipeptidase PepD"/>
    <property type="match status" value="1"/>
</dbReference>
<dbReference type="PANTHER" id="PTHR43501:SF1">
    <property type="entry name" value="CYTOSOL NON-SPECIFIC DIPEPTIDASE"/>
    <property type="match status" value="1"/>
</dbReference>
<evidence type="ECO:0000313" key="19">
    <source>
        <dbReference type="EMBL" id="KWZ76765.1"/>
    </source>
</evidence>
<comment type="cofactor">
    <cofactor evidence="1">
        <name>Co(2+)</name>
        <dbReference type="ChEBI" id="CHEBI:48828"/>
    </cofactor>
</comment>
<keyword evidence="3" id="KW-0645">Protease</keyword>
<evidence type="ECO:0000256" key="5">
    <source>
        <dbReference type="ARBA" id="ARBA00022801"/>
    </source>
</evidence>
<dbReference type="NCBIfam" id="TIGR01893">
    <property type="entry name" value="aa-his-dipept"/>
    <property type="match status" value="1"/>
</dbReference>
<dbReference type="RefSeq" id="WP_060929840.1">
    <property type="nucleotide sequence ID" value="NZ_KQ955289.1"/>
</dbReference>
<dbReference type="GO" id="GO:0046872">
    <property type="term" value="F:metal ion binding"/>
    <property type="evidence" value="ECO:0007669"/>
    <property type="project" value="UniProtKB-KW"/>
</dbReference>
<dbReference type="GO" id="GO:0070573">
    <property type="term" value="F:metallodipeptidase activity"/>
    <property type="evidence" value="ECO:0007669"/>
    <property type="project" value="TreeGrafter"/>
</dbReference>
<dbReference type="Gene3D" id="3.40.630.10">
    <property type="entry name" value="Zn peptidases"/>
    <property type="match status" value="2"/>
</dbReference>
<keyword evidence="20" id="KW-1185">Reference proteome</keyword>
<evidence type="ECO:0000256" key="13">
    <source>
        <dbReference type="ARBA" id="ARBA00071271"/>
    </source>
</evidence>
<dbReference type="Proteomes" id="UP000070383">
    <property type="component" value="Unassembled WGS sequence"/>
</dbReference>
<dbReference type="GO" id="GO:0006508">
    <property type="term" value="P:proteolysis"/>
    <property type="evidence" value="ECO:0007669"/>
    <property type="project" value="UniProtKB-KW"/>
</dbReference>
<dbReference type="AlphaFoldDB" id="A0A133KBD3"/>
<name>A0A133KBD3_9FIRM</name>
<dbReference type="InterPro" id="IPR001160">
    <property type="entry name" value="Peptidase_M20C"/>
</dbReference>
<evidence type="ECO:0000256" key="9">
    <source>
        <dbReference type="ARBA" id="ARBA00036421"/>
    </source>
</evidence>
<dbReference type="OrthoDB" id="9773892at2"/>
<dbReference type="PATRIC" id="fig|33036.3.peg.1701"/>
<evidence type="ECO:0000256" key="6">
    <source>
        <dbReference type="ARBA" id="ARBA00022833"/>
    </source>
</evidence>
<dbReference type="STRING" id="33036.HMPREF3200_01718"/>
<dbReference type="PANTHER" id="PTHR43501">
    <property type="entry name" value="CYTOSOL NON-SPECIFIC DIPEPTIDASE"/>
    <property type="match status" value="1"/>
</dbReference>
<dbReference type="GO" id="GO:0005829">
    <property type="term" value="C:cytosol"/>
    <property type="evidence" value="ECO:0007669"/>
    <property type="project" value="TreeGrafter"/>
</dbReference>
<evidence type="ECO:0000256" key="12">
    <source>
        <dbReference type="ARBA" id="ARBA00061423"/>
    </source>
</evidence>
<dbReference type="EC" id="3.4.13.18" evidence="10"/>
<keyword evidence="4" id="KW-0479">Metal-binding</keyword>
<reference evidence="20" key="1">
    <citation type="submission" date="2016-01" db="EMBL/GenBank/DDBJ databases">
        <authorList>
            <person name="Mitreva M."/>
            <person name="Pepin K.H."/>
            <person name="Mihindukulasuriya K.A."/>
            <person name="Fulton R."/>
            <person name="Fronick C."/>
            <person name="O'Laughlin M."/>
            <person name="Miner T."/>
            <person name="Herter B."/>
            <person name="Rosa B.A."/>
            <person name="Cordes M."/>
            <person name="Tomlinson C."/>
            <person name="Wollam A."/>
            <person name="Palsikar V.B."/>
            <person name="Mardis E.R."/>
            <person name="Wilson R.K."/>
        </authorList>
    </citation>
    <scope>NUCLEOTIDE SEQUENCE [LARGE SCALE GENOMIC DNA]</scope>
    <source>
        <strain evidence="20">MJR8151</strain>
    </source>
</reference>
<evidence type="ECO:0000313" key="20">
    <source>
        <dbReference type="Proteomes" id="UP000070383"/>
    </source>
</evidence>
<evidence type="ECO:0000256" key="14">
    <source>
        <dbReference type="ARBA" id="ARBA00075285"/>
    </source>
</evidence>
<dbReference type="FunFam" id="3.40.630.10:FF:000018">
    <property type="entry name" value="Aminoacyl-histidine dipeptidase PepD"/>
    <property type="match status" value="1"/>
</dbReference>
<comment type="similarity">
    <text evidence="12">Belongs to the peptidase M20C family.</text>
</comment>
<evidence type="ECO:0000256" key="4">
    <source>
        <dbReference type="ARBA" id="ARBA00022723"/>
    </source>
</evidence>
<dbReference type="Pfam" id="PF01546">
    <property type="entry name" value="Peptidase_M20"/>
    <property type="match status" value="1"/>
</dbReference>
<sequence length="471" mass="52234">MEIKNLQPSEVFANFYELSRIPRESGNEKGVSDFLVQFAKDRKLEVIQDEALNVIIRKKASKGYEDRPTVALQGHMDMVCVKEDDSDHDFEKDPIELKIEDGWLTANGTTLGGDDGIGVAFIMGILDDDSLEHGPIEAIITTGEETSMVGANAIDLSQLKAKYLINIDSEEEGVLTIGCAGGLDLEIEFKKEYEKAQGDFIEINLAGFEGGHSGMEIDKFRCNAIKNLARLLHNIEGVQIADIKGGVKRNAIPTTAYALVSVKDRDEAITEIEKRIGEILNEYKDSDPKGTITVKKAQYEGEVISQKASKDIIDAIFVLPDGLYKKYKDNIVTSSNLGLLENREDTVMFHSMIRSEVDSAKANRAEIAIEIIKRFGGSYQITNQYSGWQREESSLIGIANETWKQIHGDDLIIGTTHGGLECGLFKKEIPHVEMISFGPEIEGAHSPAERCNIQSVANNYKFLVELLKKIK</sequence>
<evidence type="ECO:0000256" key="7">
    <source>
        <dbReference type="ARBA" id="ARBA00023049"/>
    </source>
</evidence>
<keyword evidence="7" id="KW-0482">Metalloprotease</keyword>